<dbReference type="Pfam" id="PF12686">
    <property type="entry name" value="DUF3800"/>
    <property type="match status" value="1"/>
</dbReference>
<sequence length="269" mass="32491">MDESNDEGPRFGNFYGGALVRSQDYQWVTEILETRKRELGFNGEVKWQKVTLQYLEKYIALMDTLFDLIKDDFVKIRIMFTQNYFEAINLSVEQRAKEYQMLYYQFFKHAFGLRYSNPTSLEELSLRIYFDELPVSPKDASEFKDYIEKIQLMKEFTEAKIKIKKEDITEVKSHNHVLMQYMDVVLGSMYFRLNDFHKVIPEGEKRRGKRTVAKEKVYKHINNRIRQIYPNFNIGISTGYKNIEDRWNHPYRHWLFIPNEHRIAPEYKK</sequence>
<dbReference type="AlphaFoldDB" id="A0A089LQU2"/>
<dbReference type="HOGENOM" id="CLU_989203_0_0_9"/>
<evidence type="ECO:0008006" key="3">
    <source>
        <dbReference type="Google" id="ProtNLM"/>
    </source>
</evidence>
<name>A0A089LQU2_PAEBO</name>
<dbReference type="InterPro" id="IPR024524">
    <property type="entry name" value="DUF3800"/>
</dbReference>
<dbReference type="OrthoDB" id="248333at2"/>
<evidence type="ECO:0000313" key="2">
    <source>
        <dbReference type="Proteomes" id="UP000029518"/>
    </source>
</evidence>
<gene>
    <name evidence="1" type="ORF">PBOR_35330</name>
</gene>
<keyword evidence="2" id="KW-1185">Reference proteome</keyword>
<reference evidence="1" key="1">
    <citation type="submission" date="2014-08" db="EMBL/GenBank/DDBJ databases">
        <title>Comparative genomics of the Paenibacillus odorifer group.</title>
        <authorList>
            <person name="den Bakker H.C."/>
            <person name="Tsai Y.-C.Y.-C."/>
            <person name="Martin N."/>
            <person name="Korlach J."/>
            <person name="Wiedmann M."/>
        </authorList>
    </citation>
    <scope>NUCLEOTIDE SEQUENCE [LARGE SCALE GENOMIC DNA]</scope>
    <source>
        <strain evidence="1">DSM 13188</strain>
    </source>
</reference>
<evidence type="ECO:0000313" key="1">
    <source>
        <dbReference type="EMBL" id="AIQ61593.1"/>
    </source>
</evidence>
<dbReference type="EMBL" id="CP009285">
    <property type="protein sequence ID" value="AIQ61593.1"/>
    <property type="molecule type" value="Genomic_DNA"/>
</dbReference>
<organism evidence="1 2">
    <name type="scientific">Paenibacillus borealis</name>
    <dbReference type="NCBI Taxonomy" id="160799"/>
    <lineage>
        <taxon>Bacteria</taxon>
        <taxon>Bacillati</taxon>
        <taxon>Bacillota</taxon>
        <taxon>Bacilli</taxon>
        <taxon>Bacillales</taxon>
        <taxon>Paenibacillaceae</taxon>
        <taxon>Paenibacillus</taxon>
    </lineage>
</organism>
<accession>A0A089LQU2</accession>
<proteinExistence type="predicted"/>
<dbReference type="KEGG" id="pbd:PBOR_35330"/>
<protein>
    <recommendedName>
        <fullName evidence="3">DUF3800 domain-containing protein</fullName>
    </recommendedName>
</protein>
<dbReference type="Proteomes" id="UP000029518">
    <property type="component" value="Chromosome"/>
</dbReference>